<name>A0ABR4GYT7_9EURO</name>
<feature type="domain" description="SH3b" evidence="2">
    <location>
        <begin position="26"/>
        <end position="101"/>
    </location>
</feature>
<comment type="caution">
    <text evidence="3">The sequence shown here is derived from an EMBL/GenBank/DDBJ whole genome shotgun (WGS) entry which is preliminary data.</text>
</comment>
<organism evidence="3 4">
    <name type="scientific">Aspergillus granulosus</name>
    <dbReference type="NCBI Taxonomy" id="176169"/>
    <lineage>
        <taxon>Eukaryota</taxon>
        <taxon>Fungi</taxon>
        <taxon>Dikarya</taxon>
        <taxon>Ascomycota</taxon>
        <taxon>Pezizomycotina</taxon>
        <taxon>Eurotiomycetes</taxon>
        <taxon>Eurotiomycetidae</taxon>
        <taxon>Eurotiales</taxon>
        <taxon>Aspergillaceae</taxon>
        <taxon>Aspergillus</taxon>
        <taxon>Aspergillus subgen. Nidulantes</taxon>
    </lineage>
</organism>
<protein>
    <recommendedName>
        <fullName evidence="2">SH3b domain-containing protein</fullName>
    </recommendedName>
</protein>
<evidence type="ECO:0000313" key="4">
    <source>
        <dbReference type="Proteomes" id="UP001610334"/>
    </source>
</evidence>
<reference evidence="3 4" key="1">
    <citation type="submission" date="2024-07" db="EMBL/GenBank/DDBJ databases">
        <title>Section-level genome sequencing and comparative genomics of Aspergillus sections Usti and Cavernicolus.</title>
        <authorList>
            <consortium name="Lawrence Berkeley National Laboratory"/>
            <person name="Nybo J.L."/>
            <person name="Vesth T.C."/>
            <person name="Theobald S."/>
            <person name="Frisvad J.C."/>
            <person name="Larsen T.O."/>
            <person name="Kjaerboelling I."/>
            <person name="Rothschild-Mancinelli K."/>
            <person name="Lyhne E.K."/>
            <person name="Kogle M.E."/>
            <person name="Barry K."/>
            <person name="Clum A."/>
            <person name="Na H."/>
            <person name="Ledsgaard L."/>
            <person name="Lin J."/>
            <person name="Lipzen A."/>
            <person name="Kuo A."/>
            <person name="Riley R."/>
            <person name="Mondo S."/>
            <person name="Labutti K."/>
            <person name="Haridas S."/>
            <person name="Pangalinan J."/>
            <person name="Salamov A.A."/>
            <person name="Simmons B.A."/>
            <person name="Magnuson J.K."/>
            <person name="Chen J."/>
            <person name="Drula E."/>
            <person name="Henrissat B."/>
            <person name="Wiebenga A."/>
            <person name="Lubbers R.J."/>
            <person name="Gomes A.C."/>
            <person name="Makela M.R."/>
            <person name="Stajich J."/>
            <person name="Grigoriev I.V."/>
            <person name="Mortensen U.H."/>
            <person name="De Vries R.P."/>
            <person name="Baker S.E."/>
            <person name="Andersen M.R."/>
        </authorList>
    </citation>
    <scope>NUCLEOTIDE SEQUENCE [LARGE SCALE GENOMIC DNA]</scope>
    <source>
        <strain evidence="3 4">CBS 588.65</strain>
    </source>
</reference>
<sequence length="256" mass="26982">MFLAAFALPIAANVLVVGAFPLNARADKYPITATELNCRSGPGTSYDVVTFYTEGTEVSISCQAPGTSVNGHNIWDKTQDGCYVSDYYVKTGTDGYVTGICEEYGGGDDGGNDGGNLPGLGATQSAHAKKIIQQAKDQGVGSHGCQAAIATALVESGIYIYANNAVPESLNYPHDKVGSDHDSVGIFQQRAVYYDVKKAMDPAGSAEMFLDKMMGISGWEDMAVGTLCQKVQVSAYPDRYAERVAEAQEICAAGGL</sequence>
<dbReference type="Proteomes" id="UP001610334">
    <property type="component" value="Unassembled WGS sequence"/>
</dbReference>
<evidence type="ECO:0000259" key="2">
    <source>
        <dbReference type="PROSITE" id="PS51781"/>
    </source>
</evidence>
<proteinExistence type="predicted"/>
<evidence type="ECO:0000256" key="1">
    <source>
        <dbReference type="SAM" id="SignalP"/>
    </source>
</evidence>
<keyword evidence="4" id="KW-1185">Reference proteome</keyword>
<dbReference type="Gene3D" id="2.30.30.40">
    <property type="entry name" value="SH3 Domains"/>
    <property type="match status" value="1"/>
</dbReference>
<feature type="chain" id="PRO_5047208457" description="SH3b domain-containing protein" evidence="1">
    <location>
        <begin position="27"/>
        <end position="256"/>
    </location>
</feature>
<evidence type="ECO:0000313" key="3">
    <source>
        <dbReference type="EMBL" id="KAL2807748.1"/>
    </source>
</evidence>
<feature type="signal peptide" evidence="1">
    <location>
        <begin position="1"/>
        <end position="26"/>
    </location>
</feature>
<dbReference type="EMBL" id="JBFXLT010000131">
    <property type="protein sequence ID" value="KAL2807748.1"/>
    <property type="molecule type" value="Genomic_DNA"/>
</dbReference>
<gene>
    <name evidence="3" type="ORF">BJX63DRAFT_440015</name>
</gene>
<keyword evidence="1" id="KW-0732">Signal</keyword>
<dbReference type="PROSITE" id="PS51781">
    <property type="entry name" value="SH3B"/>
    <property type="match status" value="1"/>
</dbReference>
<accession>A0ABR4GYT7</accession>
<dbReference type="InterPro" id="IPR003646">
    <property type="entry name" value="SH3-like_bac-type"/>
</dbReference>